<name>A0A7J6VTV7_THATH</name>
<reference evidence="9 10" key="1">
    <citation type="submission" date="2020-06" db="EMBL/GenBank/DDBJ databases">
        <title>Transcriptomic and genomic resources for Thalictrum thalictroides and T. hernandezii: Facilitating candidate gene discovery in an emerging model plant lineage.</title>
        <authorList>
            <person name="Arias T."/>
            <person name="Riano-Pachon D.M."/>
            <person name="Di Stilio V.S."/>
        </authorList>
    </citation>
    <scope>NUCLEOTIDE SEQUENCE [LARGE SCALE GENOMIC DNA]</scope>
    <source>
        <strain evidence="10">cv. WT478/WT964</strain>
        <tissue evidence="9">Leaves</tissue>
    </source>
</reference>
<dbReference type="EMBL" id="JABWDY010027806">
    <property type="protein sequence ID" value="KAF5187600.1"/>
    <property type="molecule type" value="Genomic_DNA"/>
</dbReference>
<dbReference type="GO" id="GO:0016829">
    <property type="term" value="F:lyase activity"/>
    <property type="evidence" value="ECO:0007669"/>
    <property type="project" value="UniProtKB-KW"/>
</dbReference>
<keyword evidence="7" id="KW-0961">Cell wall biogenesis/degradation</keyword>
<dbReference type="GO" id="GO:0005975">
    <property type="term" value="P:carbohydrate metabolic process"/>
    <property type="evidence" value="ECO:0007669"/>
    <property type="project" value="InterPro"/>
</dbReference>
<dbReference type="Proteomes" id="UP000554482">
    <property type="component" value="Unassembled WGS sequence"/>
</dbReference>
<comment type="subcellular location">
    <subcellularLocation>
        <location evidence="1">Secreted</location>
        <location evidence="1">Cell wall</location>
    </subcellularLocation>
</comment>
<dbReference type="PANTHER" id="PTHR31375">
    <property type="match status" value="1"/>
</dbReference>
<dbReference type="InterPro" id="IPR000743">
    <property type="entry name" value="Glyco_hydro_28"/>
</dbReference>
<dbReference type="SUPFAM" id="SSF51126">
    <property type="entry name" value="Pectin lyase-like"/>
    <property type="match status" value="1"/>
</dbReference>
<evidence type="ECO:0000256" key="7">
    <source>
        <dbReference type="ARBA" id="ARBA00023316"/>
    </source>
</evidence>
<evidence type="ECO:0000256" key="3">
    <source>
        <dbReference type="ARBA" id="ARBA00022512"/>
    </source>
</evidence>
<keyword evidence="10" id="KW-1185">Reference proteome</keyword>
<comment type="caution">
    <text evidence="9">The sequence shown here is derived from an EMBL/GenBank/DDBJ whole genome shotgun (WGS) entry which is preliminary data.</text>
</comment>
<dbReference type="Pfam" id="PF00295">
    <property type="entry name" value="Glyco_hydro_28"/>
    <property type="match status" value="1"/>
</dbReference>
<dbReference type="Gene3D" id="2.160.20.10">
    <property type="entry name" value="Single-stranded right-handed beta-helix, Pectin lyase-like"/>
    <property type="match status" value="1"/>
</dbReference>
<dbReference type="OrthoDB" id="187139at2759"/>
<evidence type="ECO:0000256" key="2">
    <source>
        <dbReference type="ARBA" id="ARBA00008834"/>
    </source>
</evidence>
<sequence length="94" mass="10338">MGSIENWVMFDRVEGVTVVEDFWMVEAQACGHARLLINLVLRPYSIGSLAKGPVEDGVENVVVQNVVFTGTQNGLRIKAWGRPSTGYVKGVVFK</sequence>
<gene>
    <name evidence="9" type="ORF">FRX31_022813</name>
</gene>
<keyword evidence="6 8" id="KW-0326">Glycosidase</keyword>
<evidence type="ECO:0000256" key="1">
    <source>
        <dbReference type="ARBA" id="ARBA00004191"/>
    </source>
</evidence>
<keyword evidence="5 8" id="KW-0378">Hydrolase</keyword>
<dbReference type="InterPro" id="IPR012334">
    <property type="entry name" value="Pectin_lyas_fold"/>
</dbReference>
<evidence type="ECO:0000256" key="5">
    <source>
        <dbReference type="ARBA" id="ARBA00022801"/>
    </source>
</evidence>
<proteinExistence type="inferred from homology"/>
<dbReference type="GO" id="GO:0071555">
    <property type="term" value="P:cell wall organization"/>
    <property type="evidence" value="ECO:0007669"/>
    <property type="project" value="UniProtKB-KW"/>
</dbReference>
<keyword evidence="4" id="KW-0964">Secreted</keyword>
<dbReference type="GO" id="GO:0004650">
    <property type="term" value="F:polygalacturonase activity"/>
    <property type="evidence" value="ECO:0007669"/>
    <property type="project" value="InterPro"/>
</dbReference>
<evidence type="ECO:0000256" key="6">
    <source>
        <dbReference type="ARBA" id="ARBA00023295"/>
    </source>
</evidence>
<dbReference type="AlphaFoldDB" id="A0A7J6VTV7"/>
<evidence type="ECO:0000313" key="10">
    <source>
        <dbReference type="Proteomes" id="UP000554482"/>
    </source>
</evidence>
<comment type="similarity">
    <text evidence="2 8">Belongs to the glycosyl hydrolase 28 family.</text>
</comment>
<keyword evidence="9" id="KW-0456">Lyase</keyword>
<protein>
    <submittedName>
        <fullName evidence="9">Pectin lyase-like superfamily protein</fullName>
    </submittedName>
</protein>
<accession>A0A7J6VTV7</accession>
<keyword evidence="3" id="KW-0134">Cell wall</keyword>
<evidence type="ECO:0000313" key="9">
    <source>
        <dbReference type="EMBL" id="KAF5187600.1"/>
    </source>
</evidence>
<evidence type="ECO:0000256" key="8">
    <source>
        <dbReference type="RuleBase" id="RU361169"/>
    </source>
</evidence>
<evidence type="ECO:0000256" key="4">
    <source>
        <dbReference type="ARBA" id="ARBA00022525"/>
    </source>
</evidence>
<dbReference type="InterPro" id="IPR011050">
    <property type="entry name" value="Pectin_lyase_fold/virulence"/>
</dbReference>
<organism evidence="9 10">
    <name type="scientific">Thalictrum thalictroides</name>
    <name type="common">Rue-anemone</name>
    <name type="synonym">Anemone thalictroides</name>
    <dbReference type="NCBI Taxonomy" id="46969"/>
    <lineage>
        <taxon>Eukaryota</taxon>
        <taxon>Viridiplantae</taxon>
        <taxon>Streptophyta</taxon>
        <taxon>Embryophyta</taxon>
        <taxon>Tracheophyta</taxon>
        <taxon>Spermatophyta</taxon>
        <taxon>Magnoliopsida</taxon>
        <taxon>Ranunculales</taxon>
        <taxon>Ranunculaceae</taxon>
        <taxon>Thalictroideae</taxon>
        <taxon>Thalictrum</taxon>
    </lineage>
</organism>